<dbReference type="InterPro" id="IPR002938">
    <property type="entry name" value="FAD-bd"/>
</dbReference>
<dbReference type="Pfam" id="PF01494">
    <property type="entry name" value="FAD_binding_3"/>
    <property type="match status" value="1"/>
</dbReference>
<keyword evidence="2" id="KW-0503">Monooxygenase</keyword>
<dbReference type="EC" id="1.14.13.1" evidence="4"/>
<dbReference type="GO" id="GO:0071949">
    <property type="term" value="F:FAD binding"/>
    <property type="evidence" value="ECO:0007669"/>
    <property type="project" value="InterPro"/>
</dbReference>
<dbReference type="Gene3D" id="3.50.50.60">
    <property type="entry name" value="FAD/NAD(P)-binding domain"/>
    <property type="match status" value="1"/>
</dbReference>
<dbReference type="SUPFAM" id="SSF51905">
    <property type="entry name" value="FAD/NAD(P)-binding domain"/>
    <property type="match status" value="1"/>
</dbReference>
<protein>
    <submittedName>
        <fullName evidence="4">Salicylate hydroxylase</fullName>
        <ecNumber evidence="4">1.14.13.1</ecNumber>
    </submittedName>
</protein>
<dbReference type="GO" id="GO:0018658">
    <property type="term" value="F:salicylate 1-monooxygenase activity"/>
    <property type="evidence" value="ECO:0007669"/>
    <property type="project" value="UniProtKB-EC"/>
</dbReference>
<dbReference type="PANTHER" id="PTHR13789:SF309">
    <property type="entry name" value="PUTATIVE (AFU_ORTHOLOGUE AFUA_6G14510)-RELATED"/>
    <property type="match status" value="1"/>
</dbReference>
<proteinExistence type="predicted"/>
<accession>A0A7W6BRB8</accession>
<evidence type="ECO:0000256" key="1">
    <source>
        <dbReference type="ARBA" id="ARBA00023002"/>
    </source>
</evidence>
<dbReference type="Proteomes" id="UP000531216">
    <property type="component" value="Unassembled WGS sequence"/>
</dbReference>
<dbReference type="EMBL" id="JACIDO010000003">
    <property type="protein sequence ID" value="MBB3935452.1"/>
    <property type="molecule type" value="Genomic_DNA"/>
</dbReference>
<feature type="domain" description="FAD-binding" evidence="3">
    <location>
        <begin position="3"/>
        <end position="327"/>
    </location>
</feature>
<dbReference type="InterPro" id="IPR036188">
    <property type="entry name" value="FAD/NAD-bd_sf"/>
</dbReference>
<evidence type="ECO:0000313" key="4">
    <source>
        <dbReference type="EMBL" id="MBB3935452.1"/>
    </source>
</evidence>
<comment type="caution">
    <text evidence="4">The sequence shown here is derived from an EMBL/GenBank/DDBJ whole genome shotgun (WGS) entry which is preliminary data.</text>
</comment>
<evidence type="ECO:0000256" key="2">
    <source>
        <dbReference type="ARBA" id="ARBA00023033"/>
    </source>
</evidence>
<name>A0A7W6BRB8_9HYPH</name>
<dbReference type="InterPro" id="IPR050493">
    <property type="entry name" value="FAD-dep_Monooxygenase_BioMet"/>
</dbReference>
<sequence>MPDAIVTGAGIAGLTTAIALAQKGWRVRVRERAARLEPVGAGIQLSPNALDVLHRLGVPIDQVGIAADSVVLRDGPSGRRIATVPVSSSDGRGYRVLHRADLQRVLLETVSGTSGVDLYLGDTLVDLDADEGGVRTAFETRQGTTQDRSDLLVAADGVHSAAARLLGFPAPVASGATALRFIAGSNVPSGPAAIEAWLGHRRHVVRYRIDAAGTQNLVVIVPDGDPSVGPVVTWDPALAAILAAAEPVGSWPLLTVEPRWRAETGWPIALIGDAAHAMLPYAAQGAAIAIEDAFVLASCVSGGGSPADGLRRFEALRTPRVKSVLDRVAFHKRVYHLPRPLSFARDLALAVRSPTSLRRDLAWLYDWRASAGGDDSTN</sequence>
<evidence type="ECO:0000313" key="5">
    <source>
        <dbReference type="Proteomes" id="UP000531216"/>
    </source>
</evidence>
<dbReference type="PRINTS" id="PR00420">
    <property type="entry name" value="RNGMNOXGNASE"/>
</dbReference>
<dbReference type="OrthoDB" id="4230779at2"/>
<dbReference type="AlphaFoldDB" id="A0A7W6BRB8"/>
<dbReference type="RefSeq" id="WP_090965991.1">
    <property type="nucleotide sequence ID" value="NZ_FOOA01000023.1"/>
</dbReference>
<keyword evidence="1 4" id="KW-0560">Oxidoreductase</keyword>
<evidence type="ECO:0000259" key="3">
    <source>
        <dbReference type="Pfam" id="PF01494"/>
    </source>
</evidence>
<keyword evidence="5" id="KW-1185">Reference proteome</keyword>
<dbReference type="PANTHER" id="PTHR13789">
    <property type="entry name" value="MONOOXYGENASE"/>
    <property type="match status" value="1"/>
</dbReference>
<gene>
    <name evidence="4" type="ORF">GGR05_001596</name>
</gene>
<organism evidence="4 5">
    <name type="scientific">Aureimonas phyllosphaerae</name>
    <dbReference type="NCBI Taxonomy" id="1166078"/>
    <lineage>
        <taxon>Bacteria</taxon>
        <taxon>Pseudomonadati</taxon>
        <taxon>Pseudomonadota</taxon>
        <taxon>Alphaproteobacteria</taxon>
        <taxon>Hyphomicrobiales</taxon>
        <taxon>Aurantimonadaceae</taxon>
        <taxon>Aureimonas</taxon>
    </lineage>
</organism>
<reference evidence="4 5" key="1">
    <citation type="submission" date="2020-08" db="EMBL/GenBank/DDBJ databases">
        <title>Genomic Encyclopedia of Type Strains, Phase IV (KMG-IV): sequencing the most valuable type-strain genomes for metagenomic binning, comparative biology and taxonomic classification.</title>
        <authorList>
            <person name="Goeker M."/>
        </authorList>
    </citation>
    <scope>NUCLEOTIDE SEQUENCE [LARGE SCALE GENOMIC DNA]</scope>
    <source>
        <strain evidence="4 5">DSM 25024</strain>
    </source>
</reference>